<dbReference type="NCBIfam" id="TIGR01509">
    <property type="entry name" value="HAD-SF-IA-v3"/>
    <property type="match status" value="1"/>
</dbReference>
<organism evidence="2 3">
    <name type="scientific">Sinosporangium siamense</name>
    <dbReference type="NCBI Taxonomy" id="1367973"/>
    <lineage>
        <taxon>Bacteria</taxon>
        <taxon>Bacillati</taxon>
        <taxon>Actinomycetota</taxon>
        <taxon>Actinomycetes</taxon>
        <taxon>Streptosporangiales</taxon>
        <taxon>Streptosporangiaceae</taxon>
        <taxon>Sinosporangium</taxon>
    </lineage>
</organism>
<dbReference type="AlphaFoldDB" id="A0A919RCZ4"/>
<name>A0A919RCZ4_9ACTN</name>
<reference evidence="2" key="1">
    <citation type="submission" date="2021-01" db="EMBL/GenBank/DDBJ databases">
        <title>Whole genome shotgun sequence of Sinosporangium siamense NBRC 109515.</title>
        <authorList>
            <person name="Komaki H."/>
            <person name="Tamura T."/>
        </authorList>
    </citation>
    <scope>NUCLEOTIDE SEQUENCE</scope>
    <source>
        <strain evidence="2">NBRC 109515</strain>
    </source>
</reference>
<dbReference type="InterPro" id="IPR023198">
    <property type="entry name" value="PGP-like_dom2"/>
</dbReference>
<keyword evidence="2" id="KW-0378">Hydrolase</keyword>
<dbReference type="InterPro" id="IPR023214">
    <property type="entry name" value="HAD_sf"/>
</dbReference>
<feature type="region of interest" description="Disordered" evidence="1">
    <location>
        <begin position="1"/>
        <end position="20"/>
    </location>
</feature>
<dbReference type="Pfam" id="PF00702">
    <property type="entry name" value="Hydrolase"/>
    <property type="match status" value="1"/>
</dbReference>
<dbReference type="SFLD" id="SFLDS00003">
    <property type="entry name" value="Haloacid_Dehalogenase"/>
    <property type="match status" value="1"/>
</dbReference>
<evidence type="ECO:0000256" key="1">
    <source>
        <dbReference type="SAM" id="MobiDB-lite"/>
    </source>
</evidence>
<sequence length="247" mass="26316">MRRGRIPSRQALDRPNGHKEGNAGLSLQAVLLDMDGTLVDTEGLWWEAVVHVAARDLGCALAPSDHPHVLGRAIEDTAAYLLAHARTPTAYGTAVVSDMLLDDFADRVAREVRVLPGALALLDALLAARVPTALVTASPRRIVDLVMPSLGRHRFGPVVAAEDSPRNKPDPDPYLLAASRLGVDPRRCVVVEDSPTGVAAAVAAGCRVVMVARHGFRPPEMEAVSVTHSLEDLSPLRLRRLAAEGPG</sequence>
<gene>
    <name evidence="2" type="ORF">Ssi02_18490</name>
</gene>
<evidence type="ECO:0000313" key="3">
    <source>
        <dbReference type="Proteomes" id="UP000606172"/>
    </source>
</evidence>
<dbReference type="Gene3D" id="1.10.150.240">
    <property type="entry name" value="Putative phosphatase, domain 2"/>
    <property type="match status" value="1"/>
</dbReference>
<evidence type="ECO:0000313" key="2">
    <source>
        <dbReference type="EMBL" id="GII91618.1"/>
    </source>
</evidence>
<proteinExistence type="predicted"/>
<dbReference type="SFLD" id="SFLDG01129">
    <property type="entry name" value="C1.5:_HAD__Beta-PGM__Phosphata"/>
    <property type="match status" value="1"/>
</dbReference>
<keyword evidence="3" id="KW-1185">Reference proteome</keyword>
<feature type="compositionally biased region" description="Basic and acidic residues" evidence="1">
    <location>
        <begin position="11"/>
        <end position="20"/>
    </location>
</feature>
<dbReference type="InterPro" id="IPR036412">
    <property type="entry name" value="HAD-like_sf"/>
</dbReference>
<dbReference type="PANTHER" id="PTHR18901">
    <property type="entry name" value="2-DEOXYGLUCOSE-6-PHOSPHATE PHOSPHATASE 2"/>
    <property type="match status" value="1"/>
</dbReference>
<comment type="caution">
    <text evidence="2">The sequence shown here is derived from an EMBL/GenBank/DDBJ whole genome shotgun (WGS) entry which is preliminary data.</text>
</comment>
<dbReference type="InterPro" id="IPR006439">
    <property type="entry name" value="HAD-SF_hydro_IA"/>
</dbReference>
<dbReference type="SUPFAM" id="SSF56784">
    <property type="entry name" value="HAD-like"/>
    <property type="match status" value="1"/>
</dbReference>
<dbReference type="RefSeq" id="WP_239128733.1">
    <property type="nucleotide sequence ID" value="NZ_BOOW01000010.1"/>
</dbReference>
<dbReference type="Gene3D" id="3.40.50.1000">
    <property type="entry name" value="HAD superfamily/HAD-like"/>
    <property type="match status" value="1"/>
</dbReference>
<dbReference type="PANTHER" id="PTHR18901:SF38">
    <property type="entry name" value="PSEUDOURIDINE-5'-PHOSPHATASE"/>
    <property type="match status" value="1"/>
</dbReference>
<dbReference type="Proteomes" id="UP000606172">
    <property type="component" value="Unassembled WGS sequence"/>
</dbReference>
<accession>A0A919RCZ4</accession>
<dbReference type="PRINTS" id="PR00413">
    <property type="entry name" value="HADHALOGNASE"/>
</dbReference>
<dbReference type="GO" id="GO:0016787">
    <property type="term" value="F:hydrolase activity"/>
    <property type="evidence" value="ECO:0007669"/>
    <property type="project" value="UniProtKB-KW"/>
</dbReference>
<protein>
    <submittedName>
        <fullName evidence="2">Hydrolase</fullName>
    </submittedName>
</protein>
<dbReference type="EMBL" id="BOOW01000010">
    <property type="protein sequence ID" value="GII91618.1"/>
    <property type="molecule type" value="Genomic_DNA"/>
</dbReference>
<dbReference type="CDD" id="cd07505">
    <property type="entry name" value="HAD_BPGM-like"/>
    <property type="match status" value="1"/>
</dbReference>